<dbReference type="Proteomes" id="UP001472677">
    <property type="component" value="Unassembled WGS sequence"/>
</dbReference>
<evidence type="ECO:0000313" key="2">
    <source>
        <dbReference type="Proteomes" id="UP001472677"/>
    </source>
</evidence>
<accession>A0ABR2FML0</accession>
<reference evidence="1 2" key="1">
    <citation type="journal article" date="2024" name="G3 (Bethesda)">
        <title>Genome assembly of Hibiscus sabdariffa L. provides insights into metabolisms of medicinal natural products.</title>
        <authorList>
            <person name="Kim T."/>
        </authorList>
    </citation>
    <scope>NUCLEOTIDE SEQUENCE [LARGE SCALE GENOMIC DNA]</scope>
    <source>
        <strain evidence="1">TK-2024</strain>
        <tissue evidence="1">Old leaves</tissue>
    </source>
</reference>
<dbReference type="EMBL" id="JBBPBM010000006">
    <property type="protein sequence ID" value="KAK8582158.1"/>
    <property type="molecule type" value="Genomic_DNA"/>
</dbReference>
<name>A0ABR2FML0_9ROSI</name>
<keyword evidence="2" id="KW-1185">Reference proteome</keyword>
<protein>
    <submittedName>
        <fullName evidence="1">Uncharacterized protein</fullName>
    </submittedName>
</protein>
<sequence length="107" mass="12078">MNKNPNAATAKSNKAVREQAIKTHHAQFLSFFDRKSPLQRSLPTTAISFITRKAPIEDNVSGISHVSLFLLKLNCINFDRVTIRGEILPENAFPDRSKYSIFGVFDK</sequence>
<gene>
    <name evidence="1" type="ORF">V6N12_072351</name>
</gene>
<comment type="caution">
    <text evidence="1">The sequence shown here is derived from an EMBL/GenBank/DDBJ whole genome shotgun (WGS) entry which is preliminary data.</text>
</comment>
<organism evidence="1 2">
    <name type="scientific">Hibiscus sabdariffa</name>
    <name type="common">roselle</name>
    <dbReference type="NCBI Taxonomy" id="183260"/>
    <lineage>
        <taxon>Eukaryota</taxon>
        <taxon>Viridiplantae</taxon>
        <taxon>Streptophyta</taxon>
        <taxon>Embryophyta</taxon>
        <taxon>Tracheophyta</taxon>
        <taxon>Spermatophyta</taxon>
        <taxon>Magnoliopsida</taxon>
        <taxon>eudicotyledons</taxon>
        <taxon>Gunneridae</taxon>
        <taxon>Pentapetalae</taxon>
        <taxon>rosids</taxon>
        <taxon>malvids</taxon>
        <taxon>Malvales</taxon>
        <taxon>Malvaceae</taxon>
        <taxon>Malvoideae</taxon>
        <taxon>Hibiscus</taxon>
    </lineage>
</organism>
<proteinExistence type="predicted"/>
<evidence type="ECO:0000313" key="1">
    <source>
        <dbReference type="EMBL" id="KAK8582158.1"/>
    </source>
</evidence>